<dbReference type="PROSITE" id="PS00648">
    <property type="entry name" value="RIBONUCLEASE_P"/>
    <property type="match status" value="1"/>
</dbReference>
<keyword evidence="4 7" id="KW-0255">Endonuclease</keyword>
<dbReference type="Proteomes" id="UP000678679">
    <property type="component" value="Chromosome 1"/>
</dbReference>
<dbReference type="NCBIfam" id="TIGR00188">
    <property type="entry name" value="rnpA"/>
    <property type="match status" value="1"/>
</dbReference>
<evidence type="ECO:0000256" key="6">
    <source>
        <dbReference type="ARBA" id="ARBA00022884"/>
    </source>
</evidence>
<dbReference type="AlphaFoldDB" id="A0AAX1N2R8"/>
<evidence type="ECO:0000256" key="2">
    <source>
        <dbReference type="ARBA" id="ARBA00022694"/>
    </source>
</evidence>
<evidence type="ECO:0000256" key="5">
    <source>
        <dbReference type="ARBA" id="ARBA00022801"/>
    </source>
</evidence>
<dbReference type="InterPro" id="IPR020568">
    <property type="entry name" value="Ribosomal_Su5_D2-typ_SF"/>
</dbReference>
<dbReference type="InterPro" id="IPR020539">
    <property type="entry name" value="RNase_P_CS"/>
</dbReference>
<comment type="subunit">
    <text evidence="7">Consists of a catalytic RNA component (M1 or rnpB) and a protein subunit.</text>
</comment>
<evidence type="ECO:0000256" key="7">
    <source>
        <dbReference type="HAMAP-Rule" id="MF_00227"/>
    </source>
</evidence>
<keyword evidence="3 7" id="KW-0540">Nuclease</keyword>
<keyword evidence="5 7" id="KW-0378">Hydrolase</keyword>
<dbReference type="EC" id="3.1.26.5" evidence="7 8"/>
<gene>
    <name evidence="7 9" type="primary">rnpA</name>
    <name evidence="9" type="ORF">KMW28_19340</name>
</gene>
<dbReference type="EMBL" id="CP076132">
    <property type="protein sequence ID" value="QWG01771.1"/>
    <property type="molecule type" value="Genomic_DNA"/>
</dbReference>
<dbReference type="GO" id="GO:0004526">
    <property type="term" value="F:ribonuclease P activity"/>
    <property type="evidence" value="ECO:0007669"/>
    <property type="project" value="UniProtKB-UniRule"/>
</dbReference>
<dbReference type="RefSeq" id="WP_169665951.1">
    <property type="nucleotide sequence ID" value="NZ_CP076132.1"/>
</dbReference>
<sequence length="145" mass="17146">MEKKNLPTYDRATFPKSEHLKSRSQIEQMFKDGQSVFCFPFKIYYSLSSDVENTSIPPQVLFSVSKRGFKHAVDRNRIKRQLREVYRLNKGILNIDMPLDKVENLAFVYVSRKKEPHAFLERKMKASLYKVNEVRQQHSTSEDNK</sequence>
<proteinExistence type="inferred from homology"/>
<keyword evidence="6 7" id="KW-0694">RNA-binding</keyword>
<evidence type="ECO:0000256" key="8">
    <source>
        <dbReference type="NCBIfam" id="TIGR00188"/>
    </source>
</evidence>
<dbReference type="Gene3D" id="3.30.230.10">
    <property type="match status" value="1"/>
</dbReference>
<dbReference type="SUPFAM" id="SSF54211">
    <property type="entry name" value="Ribosomal protein S5 domain 2-like"/>
    <property type="match status" value="1"/>
</dbReference>
<evidence type="ECO:0000256" key="1">
    <source>
        <dbReference type="ARBA" id="ARBA00002663"/>
    </source>
</evidence>
<evidence type="ECO:0000256" key="4">
    <source>
        <dbReference type="ARBA" id="ARBA00022759"/>
    </source>
</evidence>
<keyword evidence="10" id="KW-1185">Reference proteome</keyword>
<dbReference type="KEGG" id="fya:KMW28_19340"/>
<protein>
    <recommendedName>
        <fullName evidence="7 8">Ribonuclease P protein component</fullName>
        <shortName evidence="7">RNase P protein</shortName>
        <shortName evidence="7">RNaseP protein</shortName>
        <ecNumber evidence="7 8">3.1.26.5</ecNumber>
    </recommendedName>
    <alternativeName>
        <fullName evidence="7">Protein C5</fullName>
    </alternativeName>
</protein>
<comment type="catalytic activity">
    <reaction evidence="7">
        <text>Endonucleolytic cleavage of RNA, removing 5'-extranucleotides from tRNA precursor.</text>
        <dbReference type="EC" id="3.1.26.5"/>
    </reaction>
</comment>
<reference evidence="9 10" key="1">
    <citation type="submission" date="2021-05" db="EMBL/GenBank/DDBJ databases">
        <title>Comparative genomic studies on the polysaccharide-degrading batcterial strains of the Flammeovirga genus.</title>
        <authorList>
            <person name="Zewei F."/>
            <person name="Zheng Z."/>
            <person name="Yu L."/>
            <person name="Ruyue G."/>
            <person name="Yanhong M."/>
            <person name="Yuanyuan C."/>
            <person name="Jingyan G."/>
            <person name="Wenjun H."/>
        </authorList>
    </citation>
    <scope>NUCLEOTIDE SEQUENCE [LARGE SCALE GENOMIC DNA]</scope>
    <source>
        <strain evidence="9 10">NBRC:100898</strain>
    </source>
</reference>
<dbReference type="InterPro" id="IPR000100">
    <property type="entry name" value="RNase_P"/>
</dbReference>
<dbReference type="PANTHER" id="PTHR33992">
    <property type="entry name" value="RIBONUCLEASE P PROTEIN COMPONENT"/>
    <property type="match status" value="1"/>
</dbReference>
<dbReference type="Pfam" id="PF00825">
    <property type="entry name" value="Ribonuclease_P"/>
    <property type="match status" value="1"/>
</dbReference>
<comment type="function">
    <text evidence="1 7">RNaseP catalyzes the removal of the 5'-leader sequence from pre-tRNA to produce the mature 5'-terminus. It can also cleave other RNA substrates such as 4.5S RNA. The protein component plays an auxiliary but essential role in vivo by binding to the 5'-leader sequence and broadening the substrate specificity of the ribozyme.</text>
</comment>
<organism evidence="9 10">
    <name type="scientific">Flammeovirga yaeyamensis</name>
    <dbReference type="NCBI Taxonomy" id="367791"/>
    <lineage>
        <taxon>Bacteria</taxon>
        <taxon>Pseudomonadati</taxon>
        <taxon>Bacteroidota</taxon>
        <taxon>Cytophagia</taxon>
        <taxon>Cytophagales</taxon>
        <taxon>Flammeovirgaceae</taxon>
        <taxon>Flammeovirga</taxon>
    </lineage>
</organism>
<evidence type="ECO:0000256" key="3">
    <source>
        <dbReference type="ARBA" id="ARBA00022722"/>
    </source>
</evidence>
<evidence type="ECO:0000313" key="9">
    <source>
        <dbReference type="EMBL" id="QWG01771.1"/>
    </source>
</evidence>
<dbReference type="HAMAP" id="MF_00227">
    <property type="entry name" value="RNase_P"/>
    <property type="match status" value="1"/>
</dbReference>
<accession>A0AAX1N2R8</accession>
<keyword evidence="2 7" id="KW-0819">tRNA processing</keyword>
<dbReference type="GO" id="GO:0000049">
    <property type="term" value="F:tRNA binding"/>
    <property type="evidence" value="ECO:0007669"/>
    <property type="project" value="UniProtKB-UniRule"/>
</dbReference>
<dbReference type="GO" id="GO:0030677">
    <property type="term" value="C:ribonuclease P complex"/>
    <property type="evidence" value="ECO:0007669"/>
    <property type="project" value="TreeGrafter"/>
</dbReference>
<comment type="similarity">
    <text evidence="7">Belongs to the RnpA family.</text>
</comment>
<evidence type="ECO:0000313" key="10">
    <source>
        <dbReference type="Proteomes" id="UP000678679"/>
    </source>
</evidence>
<name>A0AAX1N2R8_9BACT</name>
<dbReference type="InterPro" id="IPR014721">
    <property type="entry name" value="Ribsml_uS5_D2-typ_fold_subgr"/>
</dbReference>
<dbReference type="GO" id="GO:0042781">
    <property type="term" value="F:3'-tRNA processing endoribonuclease activity"/>
    <property type="evidence" value="ECO:0007669"/>
    <property type="project" value="TreeGrafter"/>
</dbReference>
<dbReference type="PANTHER" id="PTHR33992:SF1">
    <property type="entry name" value="RIBONUCLEASE P PROTEIN COMPONENT"/>
    <property type="match status" value="1"/>
</dbReference>
<dbReference type="GO" id="GO:0001682">
    <property type="term" value="P:tRNA 5'-leader removal"/>
    <property type="evidence" value="ECO:0007669"/>
    <property type="project" value="UniProtKB-UniRule"/>
</dbReference>